<reference evidence="10 11" key="1">
    <citation type="submission" date="2015-01" db="EMBL/GenBank/DDBJ databases">
        <title>The Genome Sequence of Rhinocladiella mackenzie CBS 650.93.</title>
        <authorList>
            <consortium name="The Broad Institute Genomics Platform"/>
            <person name="Cuomo C."/>
            <person name="de Hoog S."/>
            <person name="Gorbushina A."/>
            <person name="Stielow B."/>
            <person name="Teixiera M."/>
            <person name="Abouelleil A."/>
            <person name="Chapman S.B."/>
            <person name="Priest M."/>
            <person name="Young S.K."/>
            <person name="Wortman J."/>
            <person name="Nusbaum C."/>
            <person name="Birren B."/>
        </authorList>
    </citation>
    <scope>NUCLEOTIDE SEQUENCE [LARGE SCALE GENOMIC DNA]</scope>
    <source>
        <strain evidence="10 11">CBS 650.93</strain>
    </source>
</reference>
<gene>
    <name evidence="10" type="ORF">Z518_02826</name>
</gene>
<dbReference type="EMBL" id="KN847476">
    <property type="protein sequence ID" value="KIX08170.1"/>
    <property type="molecule type" value="Genomic_DNA"/>
</dbReference>
<dbReference type="HOGENOM" id="CLU_032731_1_1_1"/>
<dbReference type="GO" id="GO:0008374">
    <property type="term" value="F:O-acyltransferase activity"/>
    <property type="evidence" value="ECO:0007669"/>
    <property type="project" value="InterPro"/>
</dbReference>
<protein>
    <recommendedName>
        <fullName evidence="9">Wax synthase domain-containing protein</fullName>
    </recommendedName>
</protein>
<evidence type="ECO:0000259" key="9">
    <source>
        <dbReference type="Pfam" id="PF13813"/>
    </source>
</evidence>
<dbReference type="GeneID" id="25290897"/>
<evidence type="ECO:0000256" key="7">
    <source>
        <dbReference type="ARBA" id="ARBA00023136"/>
    </source>
</evidence>
<sequence length="393" mass="45119">MDPKWFPPPNRALQSGGGSILAAHGIGTAALLLPQGRFRHVIVVPPLVWIAYNLRQHTTGKTSEDYLTAVHVCMGCLKWIDFSVLRVPEQSLRRVRADGSVETAEEIQNMTVWSKLRWLLDLQSTMRGIGWNWRVKNVDDVPPDISRSRFVLEQVIRAGYCFAYIDIHEWYIRRTPFGDGSSGPPDLFSIPIGEQIFWAWFRACHSGFTLVFGYYLLAAILVGCGLYRPQSWPPMFGSFIRKGYTMRNIWGYCWHQFLRRTLETYNSCLITLFGVKRGSLASRYLQLYNAFFISALIHHVGALNIPYSSSVWDQFIFFMMQPVAITIEDFAIYLGKRAGLKESWKTRAVGYAWVWCVLSYTLRFAIKSFMDVGLGSARHPFVEKFSIMDRVFG</sequence>
<dbReference type="AlphaFoldDB" id="A0A0D2JFT4"/>
<keyword evidence="11" id="KW-1185">Reference proteome</keyword>
<dbReference type="GO" id="GO:0006629">
    <property type="term" value="P:lipid metabolic process"/>
    <property type="evidence" value="ECO:0007669"/>
    <property type="project" value="InterPro"/>
</dbReference>
<dbReference type="InterPro" id="IPR032805">
    <property type="entry name" value="Wax_synthase_dom"/>
</dbReference>
<evidence type="ECO:0000313" key="10">
    <source>
        <dbReference type="EMBL" id="KIX08170.1"/>
    </source>
</evidence>
<organism evidence="10 11">
    <name type="scientific">Rhinocladiella mackenziei CBS 650.93</name>
    <dbReference type="NCBI Taxonomy" id="1442369"/>
    <lineage>
        <taxon>Eukaryota</taxon>
        <taxon>Fungi</taxon>
        <taxon>Dikarya</taxon>
        <taxon>Ascomycota</taxon>
        <taxon>Pezizomycotina</taxon>
        <taxon>Eurotiomycetes</taxon>
        <taxon>Chaetothyriomycetidae</taxon>
        <taxon>Chaetothyriales</taxon>
        <taxon>Herpotrichiellaceae</taxon>
        <taxon>Rhinocladiella</taxon>
    </lineage>
</organism>
<evidence type="ECO:0000313" key="11">
    <source>
        <dbReference type="Proteomes" id="UP000053617"/>
    </source>
</evidence>
<comment type="pathway">
    <text evidence="2">Secondary metabolite biosynthesis.</text>
</comment>
<evidence type="ECO:0000256" key="6">
    <source>
        <dbReference type="ARBA" id="ARBA00022989"/>
    </source>
</evidence>
<dbReference type="GO" id="GO:0016020">
    <property type="term" value="C:membrane"/>
    <property type="evidence" value="ECO:0007669"/>
    <property type="project" value="UniProtKB-SubCell"/>
</dbReference>
<feature type="transmembrane region" description="Helical" evidence="8">
    <location>
        <begin position="287"/>
        <end position="309"/>
    </location>
</feature>
<feature type="domain" description="Wax synthase" evidence="9">
    <location>
        <begin position="232"/>
        <end position="319"/>
    </location>
</feature>
<dbReference type="InterPro" id="IPR044851">
    <property type="entry name" value="Wax_synthase"/>
</dbReference>
<dbReference type="RefSeq" id="XP_013275306.1">
    <property type="nucleotide sequence ID" value="XM_013419852.1"/>
</dbReference>
<evidence type="ECO:0000256" key="3">
    <source>
        <dbReference type="ARBA" id="ARBA00007282"/>
    </source>
</evidence>
<accession>A0A0D2JFT4</accession>
<evidence type="ECO:0000256" key="8">
    <source>
        <dbReference type="SAM" id="Phobius"/>
    </source>
</evidence>
<dbReference type="PANTHER" id="PTHR31595">
    <property type="entry name" value="LONG-CHAIN-ALCOHOL O-FATTY-ACYLTRANSFERASE 3-RELATED"/>
    <property type="match status" value="1"/>
</dbReference>
<evidence type="ECO:0000256" key="4">
    <source>
        <dbReference type="ARBA" id="ARBA00022679"/>
    </source>
</evidence>
<dbReference type="OrthoDB" id="1077582at2759"/>
<evidence type="ECO:0000256" key="1">
    <source>
        <dbReference type="ARBA" id="ARBA00004141"/>
    </source>
</evidence>
<feature type="transmembrane region" description="Helical" evidence="8">
    <location>
        <begin position="315"/>
        <end position="336"/>
    </location>
</feature>
<proteinExistence type="inferred from homology"/>
<feature type="transmembrane region" description="Helical" evidence="8">
    <location>
        <begin position="348"/>
        <end position="366"/>
    </location>
</feature>
<dbReference type="VEuPathDB" id="FungiDB:Z518_02826"/>
<comment type="similarity">
    <text evidence="3">Belongs to the wax synthase family.</text>
</comment>
<dbReference type="Pfam" id="PF13813">
    <property type="entry name" value="MBOAT_2"/>
    <property type="match status" value="1"/>
</dbReference>
<dbReference type="PANTHER" id="PTHR31595:SF57">
    <property type="entry name" value="OS04G0481900 PROTEIN"/>
    <property type="match status" value="1"/>
</dbReference>
<name>A0A0D2JFT4_9EURO</name>
<dbReference type="Proteomes" id="UP000053617">
    <property type="component" value="Unassembled WGS sequence"/>
</dbReference>
<evidence type="ECO:0000256" key="5">
    <source>
        <dbReference type="ARBA" id="ARBA00022692"/>
    </source>
</evidence>
<keyword evidence="5 8" id="KW-0812">Transmembrane</keyword>
<keyword evidence="7 8" id="KW-0472">Membrane</keyword>
<keyword evidence="4" id="KW-0808">Transferase</keyword>
<comment type="subcellular location">
    <subcellularLocation>
        <location evidence="1">Membrane</location>
        <topology evidence="1">Multi-pass membrane protein</topology>
    </subcellularLocation>
</comment>
<evidence type="ECO:0000256" key="2">
    <source>
        <dbReference type="ARBA" id="ARBA00005179"/>
    </source>
</evidence>
<feature type="transmembrane region" description="Helical" evidence="8">
    <location>
        <begin position="207"/>
        <end position="227"/>
    </location>
</feature>
<keyword evidence="6 8" id="KW-1133">Transmembrane helix</keyword>